<dbReference type="EMBL" id="JAPQKI010000004">
    <property type="protein sequence ID" value="KAJ5103871.1"/>
    <property type="molecule type" value="Genomic_DNA"/>
</dbReference>
<dbReference type="PANTHER" id="PTHR12265:SF36">
    <property type="entry name" value="P450, PUTATIVE (EUROFUNG)-RELATED"/>
    <property type="match status" value="1"/>
</dbReference>
<accession>A0A9W9FPA6</accession>
<reference evidence="1" key="2">
    <citation type="journal article" date="2023" name="IMA Fungus">
        <title>Comparative genomic study of the Penicillium genus elucidates a diverse pangenome and 15 lateral gene transfer events.</title>
        <authorList>
            <person name="Petersen C."/>
            <person name="Sorensen T."/>
            <person name="Nielsen M.R."/>
            <person name="Sondergaard T.E."/>
            <person name="Sorensen J.L."/>
            <person name="Fitzpatrick D.A."/>
            <person name="Frisvad J.C."/>
            <person name="Nielsen K.L."/>
        </authorList>
    </citation>
    <scope>NUCLEOTIDE SEQUENCE</scope>
    <source>
        <strain evidence="1">IBT 30761</strain>
    </source>
</reference>
<dbReference type="Proteomes" id="UP001149074">
    <property type="component" value="Unassembled WGS sequence"/>
</dbReference>
<proteinExistence type="predicted"/>
<protein>
    <recommendedName>
        <fullName evidence="3">Indole-diterpene biosynthesis protein PaxU</fullName>
    </recommendedName>
</protein>
<dbReference type="Pfam" id="PF05705">
    <property type="entry name" value="DUF829"/>
    <property type="match status" value="1"/>
</dbReference>
<dbReference type="GO" id="GO:0017000">
    <property type="term" value="P:antibiotic biosynthetic process"/>
    <property type="evidence" value="ECO:0007669"/>
    <property type="project" value="UniProtKB-ARBA"/>
</dbReference>
<comment type="caution">
    <text evidence="1">The sequence shown here is derived from an EMBL/GenBank/DDBJ whole genome shotgun (WGS) entry which is preliminary data.</text>
</comment>
<name>A0A9W9FPA6_9EURO</name>
<dbReference type="SUPFAM" id="SSF53474">
    <property type="entry name" value="alpha/beta-Hydrolases"/>
    <property type="match status" value="1"/>
</dbReference>
<dbReference type="PANTHER" id="PTHR12265">
    <property type="entry name" value="TRANSMEMBRANE PROTEIN 53"/>
    <property type="match status" value="1"/>
</dbReference>
<dbReference type="AlphaFoldDB" id="A0A9W9FPA6"/>
<evidence type="ECO:0000313" key="1">
    <source>
        <dbReference type="EMBL" id="KAJ5103871.1"/>
    </source>
</evidence>
<gene>
    <name evidence="1" type="ORF">N7532_004400</name>
</gene>
<keyword evidence="2" id="KW-1185">Reference proteome</keyword>
<dbReference type="GeneID" id="81355873"/>
<organism evidence="1 2">
    <name type="scientific">Penicillium argentinense</name>
    <dbReference type="NCBI Taxonomy" id="1131581"/>
    <lineage>
        <taxon>Eukaryota</taxon>
        <taxon>Fungi</taxon>
        <taxon>Dikarya</taxon>
        <taxon>Ascomycota</taxon>
        <taxon>Pezizomycotina</taxon>
        <taxon>Eurotiomycetes</taxon>
        <taxon>Eurotiomycetidae</taxon>
        <taxon>Eurotiales</taxon>
        <taxon>Aspergillaceae</taxon>
        <taxon>Penicillium</taxon>
    </lineage>
</organism>
<dbReference type="OrthoDB" id="77878at2759"/>
<dbReference type="InterPro" id="IPR029058">
    <property type="entry name" value="AB_hydrolase_fold"/>
</dbReference>
<sequence length="284" mass="31408">MATSTDLNPLAPFVKLGPSVYLQDPANVTDGDDRPLIFIAFWMNAPPRALAKYAVEYRRLVPTVRIVFVRSSSNDFFVRATEGAQQARVTPAVDAISSFATPENPVFIHLFSNGGLSKTTHLLKAYKAATGTPLPFSSMIVDSAPGTASLRSAVRAFSFALPKMWILRLLGKTFLWLSLIMIKVIQAITRAPDVISRARKVINDLSLVQAVNAKGVPTRCYIYSDADDLVDYHDVELHASETEAAGWLVRRELFRGSPHVGHMRAEPDRYWGIVKQYLESSALT</sequence>
<dbReference type="InterPro" id="IPR008547">
    <property type="entry name" value="DUF829_TMEM53"/>
</dbReference>
<dbReference type="GO" id="GO:0072330">
    <property type="term" value="P:monocarboxylic acid biosynthetic process"/>
    <property type="evidence" value="ECO:0007669"/>
    <property type="project" value="UniProtKB-ARBA"/>
</dbReference>
<reference evidence="1" key="1">
    <citation type="submission" date="2022-11" db="EMBL/GenBank/DDBJ databases">
        <authorList>
            <person name="Petersen C."/>
        </authorList>
    </citation>
    <scope>NUCLEOTIDE SEQUENCE</scope>
    <source>
        <strain evidence="1">IBT 30761</strain>
    </source>
</reference>
<dbReference type="RefSeq" id="XP_056477251.1">
    <property type="nucleotide sequence ID" value="XM_056616894.1"/>
</dbReference>
<evidence type="ECO:0008006" key="3">
    <source>
        <dbReference type="Google" id="ProtNLM"/>
    </source>
</evidence>
<evidence type="ECO:0000313" key="2">
    <source>
        <dbReference type="Proteomes" id="UP001149074"/>
    </source>
</evidence>